<keyword evidence="2" id="KW-0547">Nucleotide-binding</keyword>
<feature type="compositionally biased region" description="Basic and acidic residues" evidence="4">
    <location>
        <begin position="720"/>
        <end position="733"/>
    </location>
</feature>
<feature type="region of interest" description="Disordered" evidence="4">
    <location>
        <begin position="175"/>
        <end position="197"/>
    </location>
</feature>
<evidence type="ECO:0000256" key="3">
    <source>
        <dbReference type="ARBA" id="ARBA00022840"/>
    </source>
</evidence>
<dbReference type="SMART" id="SM00220">
    <property type="entry name" value="S_TKc"/>
    <property type="match status" value="1"/>
</dbReference>
<reference evidence="6" key="1">
    <citation type="journal article" date="2020" name="Fungal Divers.">
        <title>Resolving the Mortierellaceae phylogeny through synthesis of multi-gene phylogenetics and phylogenomics.</title>
        <authorList>
            <person name="Vandepol N."/>
            <person name="Liber J."/>
            <person name="Desiro A."/>
            <person name="Na H."/>
            <person name="Kennedy M."/>
            <person name="Barry K."/>
            <person name="Grigoriev I.V."/>
            <person name="Miller A.N."/>
            <person name="O'Donnell K."/>
            <person name="Stajich J.E."/>
            <person name="Bonito G."/>
        </authorList>
    </citation>
    <scope>NUCLEOTIDE SEQUENCE</scope>
    <source>
        <strain evidence="6">NRRL 28262</strain>
    </source>
</reference>
<feature type="compositionally biased region" description="Basic and acidic residues" evidence="4">
    <location>
        <begin position="748"/>
        <end position="761"/>
    </location>
</feature>
<evidence type="ECO:0000256" key="2">
    <source>
        <dbReference type="ARBA" id="ARBA00022741"/>
    </source>
</evidence>
<evidence type="ECO:0000313" key="6">
    <source>
        <dbReference type="EMBL" id="KAG0278396.1"/>
    </source>
</evidence>
<feature type="region of interest" description="Disordered" evidence="4">
    <location>
        <begin position="36"/>
        <end position="57"/>
    </location>
</feature>
<feature type="region of interest" description="Disordered" evidence="4">
    <location>
        <begin position="98"/>
        <end position="128"/>
    </location>
</feature>
<accession>A0AAD4DHJ9</accession>
<evidence type="ECO:0000256" key="4">
    <source>
        <dbReference type="SAM" id="MobiDB-lite"/>
    </source>
</evidence>
<feature type="region of interest" description="Disordered" evidence="4">
    <location>
        <begin position="561"/>
        <end position="601"/>
    </location>
</feature>
<organism evidence="6 7">
    <name type="scientific">Linnemannia exigua</name>
    <dbReference type="NCBI Taxonomy" id="604196"/>
    <lineage>
        <taxon>Eukaryota</taxon>
        <taxon>Fungi</taxon>
        <taxon>Fungi incertae sedis</taxon>
        <taxon>Mucoromycota</taxon>
        <taxon>Mortierellomycotina</taxon>
        <taxon>Mortierellomycetes</taxon>
        <taxon>Mortierellales</taxon>
        <taxon>Mortierellaceae</taxon>
        <taxon>Linnemannia</taxon>
    </lineage>
</organism>
<dbReference type="EMBL" id="JAAAIL010000199">
    <property type="protein sequence ID" value="KAG0278396.1"/>
    <property type="molecule type" value="Genomic_DNA"/>
</dbReference>
<dbReference type="Pfam" id="PF00069">
    <property type="entry name" value="Pkinase"/>
    <property type="match status" value="1"/>
</dbReference>
<protein>
    <recommendedName>
        <fullName evidence="5">Protein kinase domain-containing protein</fullName>
    </recommendedName>
</protein>
<evidence type="ECO:0000259" key="5">
    <source>
        <dbReference type="PROSITE" id="PS50011"/>
    </source>
</evidence>
<gene>
    <name evidence="6" type="ORF">BGZ95_004090</name>
</gene>
<dbReference type="Proteomes" id="UP001194580">
    <property type="component" value="Unassembled WGS sequence"/>
</dbReference>
<feature type="domain" description="Protein kinase" evidence="5">
    <location>
        <begin position="197"/>
        <end position="638"/>
    </location>
</feature>
<dbReference type="PROSITE" id="PS50011">
    <property type="entry name" value="PROTEIN_KINASE_DOM"/>
    <property type="match status" value="1"/>
</dbReference>
<proteinExistence type="predicted"/>
<sequence>MHLLNTVKLLHENPYTGDRINQARIIRLEPSLLHDTVKAQHQQQQQQGNTSNGADEDALPAVGLAQDTSNNNELGTVPRRQRSHELVAIKFLSSSVSYDDGFDSSSDEDEEVEDHGNKMTTTQRPLTPGWTVIGQSDIPQRVKFSLKAKREIAALKAAKGHPNVVPFLGFTGHKHANPIHRPKRQEQEESSPAHLSVSTAPSLGVSLFGSALPLGRSLFQPDLGGPLPSVSSITLLQPPTSLHLGDGPQDLITPFLRRTSRFDSDDSDDNNDSDASFSDDKNASHNLDPNSSAEAKAHYYHRIFSRQPGPGGIIFPLVHNSLQDLIRIGWTRTRPFMAEMCMRQILEGLAWIHDEAGLIHRDISAGNILVAIAPGGYRDELMEVVQDRKDGMGRGFIQCLISDFGCATFNSASETTTTMADDAAQHDGEGNESEGVEESDYRHHYYRPEQRRQQGLTFEVGTRAYRAPELLFSSSTYTNAIDIWSAGVIFAELYLGKHLFEADSDIGQVCAIVKVLGTPTDENWPEYKTMPDYGKLIFQALETNDLGSILLGSSSSWSSQKTATYKEKNTSDSLNTNDDSDRDEQGKEGKKEELAPPPTLISEAPFRLIERLVTFSGPRRPSARQALSELPSSPSPSLMSLSMSLDKNCEPAEDDGEHGRLGQCILDVQQVLDELKRLREREAEESDDEDREEGRLFMFGGDGYGRNAEMGNESDDDDGERSIRSDDFSRYEFHSGAGGQHGNGQGQEQEKGQDRQFERVFDGYSGHKPVSVSEHGESEVAVNGGGGEGEEEGGSLRAVKRHRGVSSGGDV</sequence>
<feature type="region of interest" description="Disordered" evidence="4">
    <location>
        <begin position="261"/>
        <end position="291"/>
    </location>
</feature>
<evidence type="ECO:0000313" key="7">
    <source>
        <dbReference type="Proteomes" id="UP001194580"/>
    </source>
</evidence>
<feature type="compositionally biased region" description="Basic and acidic residues" evidence="4">
    <location>
        <begin position="583"/>
        <end position="594"/>
    </location>
</feature>
<keyword evidence="3" id="KW-0067">ATP-binding</keyword>
<comment type="caution">
    <text evidence="6">The sequence shown here is derived from an EMBL/GenBank/DDBJ whole genome shotgun (WGS) entry which is preliminary data.</text>
</comment>
<keyword evidence="7" id="KW-1185">Reference proteome</keyword>
<dbReference type="InterPro" id="IPR050117">
    <property type="entry name" value="MAPK"/>
</dbReference>
<dbReference type="Gene3D" id="1.10.510.10">
    <property type="entry name" value="Transferase(Phosphotransferase) domain 1"/>
    <property type="match status" value="1"/>
</dbReference>
<dbReference type="PROSITE" id="PS00109">
    <property type="entry name" value="PROTEIN_KINASE_TYR"/>
    <property type="match status" value="1"/>
</dbReference>
<dbReference type="PANTHER" id="PTHR24055">
    <property type="entry name" value="MITOGEN-ACTIVATED PROTEIN KINASE"/>
    <property type="match status" value="1"/>
</dbReference>
<feature type="region of interest" description="Disordered" evidence="4">
    <location>
        <begin position="680"/>
        <end position="811"/>
    </location>
</feature>
<keyword evidence="1" id="KW-0808">Transferase</keyword>
<dbReference type="InterPro" id="IPR008266">
    <property type="entry name" value="Tyr_kinase_AS"/>
</dbReference>
<evidence type="ECO:0000256" key="1">
    <source>
        <dbReference type="ARBA" id="ARBA00022527"/>
    </source>
</evidence>
<keyword evidence="1" id="KW-0418">Kinase</keyword>
<feature type="region of interest" description="Disordered" evidence="4">
    <location>
        <begin position="619"/>
        <end position="642"/>
    </location>
</feature>
<keyword evidence="1" id="KW-0723">Serine/threonine-protein kinase</keyword>
<dbReference type="GO" id="GO:0005524">
    <property type="term" value="F:ATP binding"/>
    <property type="evidence" value="ECO:0007669"/>
    <property type="project" value="UniProtKB-KW"/>
</dbReference>
<dbReference type="InterPro" id="IPR011009">
    <property type="entry name" value="Kinase-like_dom_sf"/>
</dbReference>
<feature type="compositionally biased region" description="Acidic residues" evidence="4">
    <location>
        <begin position="100"/>
        <end position="113"/>
    </location>
</feature>
<feature type="compositionally biased region" description="Low complexity" evidence="4">
    <location>
        <begin position="627"/>
        <end position="642"/>
    </location>
</feature>
<dbReference type="SUPFAM" id="SSF56112">
    <property type="entry name" value="Protein kinase-like (PK-like)"/>
    <property type="match status" value="1"/>
</dbReference>
<dbReference type="InterPro" id="IPR000719">
    <property type="entry name" value="Prot_kinase_dom"/>
</dbReference>
<dbReference type="AlphaFoldDB" id="A0AAD4DHJ9"/>
<feature type="compositionally biased region" description="Gly residues" evidence="4">
    <location>
        <begin position="736"/>
        <end position="745"/>
    </location>
</feature>
<name>A0AAD4DHJ9_9FUNG</name>
<dbReference type="GO" id="GO:0004674">
    <property type="term" value="F:protein serine/threonine kinase activity"/>
    <property type="evidence" value="ECO:0007669"/>
    <property type="project" value="UniProtKB-KW"/>
</dbReference>